<evidence type="ECO:0000313" key="2">
    <source>
        <dbReference type="EMBL" id="MBB4911468.1"/>
    </source>
</evidence>
<dbReference type="Proteomes" id="UP000520767">
    <property type="component" value="Unassembled WGS sequence"/>
</dbReference>
<evidence type="ECO:0000313" key="3">
    <source>
        <dbReference type="Proteomes" id="UP000520767"/>
    </source>
</evidence>
<dbReference type="InterPro" id="IPR025475">
    <property type="entry name" value="DUF4326"/>
</dbReference>
<name>A0A7W7QDJ8_9PSEU</name>
<organism evidence="2 3">
    <name type="scientific">Actinophytocola algeriensis</name>
    <dbReference type="NCBI Taxonomy" id="1768010"/>
    <lineage>
        <taxon>Bacteria</taxon>
        <taxon>Bacillati</taxon>
        <taxon>Actinomycetota</taxon>
        <taxon>Actinomycetes</taxon>
        <taxon>Pseudonocardiales</taxon>
        <taxon>Pseudonocardiaceae</taxon>
    </lineage>
</organism>
<dbReference type="AlphaFoldDB" id="A0A7W7QDJ8"/>
<reference evidence="2 3" key="1">
    <citation type="submission" date="2020-08" db="EMBL/GenBank/DDBJ databases">
        <title>Genomic Encyclopedia of Type Strains, Phase III (KMG-III): the genomes of soil and plant-associated and newly described type strains.</title>
        <authorList>
            <person name="Whitman W."/>
        </authorList>
    </citation>
    <scope>NUCLEOTIDE SEQUENCE [LARGE SCALE GENOMIC DNA]</scope>
    <source>
        <strain evidence="2 3">CECT 8960</strain>
    </source>
</reference>
<protein>
    <recommendedName>
        <fullName evidence="1">DUF4326 domain-containing protein</fullName>
    </recommendedName>
</protein>
<dbReference type="Pfam" id="PF14216">
    <property type="entry name" value="DUF4326"/>
    <property type="match status" value="1"/>
</dbReference>
<gene>
    <name evidence="2" type="ORF">FHR82_007728</name>
</gene>
<sequence>MNIEMSAAERELALAVLSGETVVVNVRKGGPHKRLVPWLLDEGLLTYVGHAGNRHDWPESPFANPFVGLRDIDRVTMVSRYREWLGEHPSLLRRIRSELPGRALGCWCAPQPCHADVLAEEARRAR</sequence>
<evidence type="ECO:0000259" key="1">
    <source>
        <dbReference type="Pfam" id="PF14216"/>
    </source>
</evidence>
<feature type="domain" description="DUF4326" evidence="1">
    <location>
        <begin position="59"/>
        <end position="120"/>
    </location>
</feature>
<accession>A0A7W7QDJ8</accession>
<dbReference type="EMBL" id="JACHJQ010000009">
    <property type="protein sequence ID" value="MBB4911468.1"/>
    <property type="molecule type" value="Genomic_DNA"/>
</dbReference>
<keyword evidence="3" id="KW-1185">Reference proteome</keyword>
<proteinExistence type="predicted"/>
<comment type="caution">
    <text evidence="2">The sequence shown here is derived from an EMBL/GenBank/DDBJ whole genome shotgun (WGS) entry which is preliminary data.</text>
</comment>